<dbReference type="InterPro" id="IPR004073">
    <property type="entry name" value="GPCR_3_vmron_rcpt_2"/>
</dbReference>
<dbReference type="GeneTree" id="ENSGT00950000182788"/>
<dbReference type="PANTHER" id="PTHR24061">
    <property type="entry name" value="CALCIUM-SENSING RECEPTOR-RELATED"/>
    <property type="match status" value="1"/>
</dbReference>
<dbReference type="InterPro" id="IPR001828">
    <property type="entry name" value="ANF_lig-bd_rcpt"/>
</dbReference>
<evidence type="ECO:0000256" key="7">
    <source>
        <dbReference type="ARBA" id="ARBA00023136"/>
    </source>
</evidence>
<dbReference type="GO" id="GO:0005886">
    <property type="term" value="C:plasma membrane"/>
    <property type="evidence" value="ECO:0000318"/>
    <property type="project" value="GO_Central"/>
</dbReference>
<accession>H9GDD4</accession>
<dbReference type="InterPro" id="IPR000337">
    <property type="entry name" value="GPCR_3"/>
</dbReference>
<evidence type="ECO:0000256" key="11">
    <source>
        <dbReference type="SAM" id="Phobius"/>
    </source>
</evidence>
<feature type="transmembrane region" description="Helical" evidence="11">
    <location>
        <begin position="738"/>
        <end position="758"/>
    </location>
</feature>
<reference evidence="13" key="1">
    <citation type="submission" date="2009-12" db="EMBL/GenBank/DDBJ databases">
        <title>The Genome Sequence of Anolis carolinensis (Green Anole Lizard).</title>
        <authorList>
            <consortium name="The Genome Sequencing Platform"/>
            <person name="Di Palma F."/>
            <person name="Alfoldi J."/>
            <person name="Heiman D."/>
            <person name="Young S."/>
            <person name="Grabherr M."/>
            <person name="Johnson J."/>
            <person name="Lander E.S."/>
            <person name="Lindblad-Toh K."/>
        </authorList>
    </citation>
    <scope>NUCLEOTIDE SEQUENCE [LARGE SCALE GENOMIC DNA]</scope>
    <source>
        <strain evidence="13">JBL SC #1</strain>
    </source>
</reference>
<feature type="domain" description="G-protein coupled receptors family 3 profile" evidence="12">
    <location>
        <begin position="516"/>
        <end position="771"/>
    </location>
</feature>
<dbReference type="Gene3D" id="2.10.50.30">
    <property type="entry name" value="GPCR, family 3, nine cysteines domain"/>
    <property type="match status" value="1"/>
</dbReference>
<dbReference type="Gene3D" id="3.40.50.2300">
    <property type="match status" value="2"/>
</dbReference>
<dbReference type="InterPro" id="IPR011500">
    <property type="entry name" value="GPCR_3_9-Cys_dom"/>
</dbReference>
<dbReference type="InterPro" id="IPR017978">
    <property type="entry name" value="GPCR_3_C"/>
</dbReference>
<keyword evidence="10" id="KW-0807">Transducer</keyword>
<evidence type="ECO:0000256" key="10">
    <source>
        <dbReference type="ARBA" id="ARBA00023224"/>
    </source>
</evidence>
<keyword evidence="4" id="KW-0732">Signal</keyword>
<evidence type="ECO:0000256" key="9">
    <source>
        <dbReference type="ARBA" id="ARBA00023180"/>
    </source>
</evidence>
<dbReference type="PROSITE" id="PS50259">
    <property type="entry name" value="G_PROTEIN_RECEP_F3_4"/>
    <property type="match status" value="1"/>
</dbReference>
<name>H9GDD4_ANOCA</name>
<evidence type="ECO:0000256" key="6">
    <source>
        <dbReference type="ARBA" id="ARBA00023040"/>
    </source>
</evidence>
<sequence length="804" mass="90590">NLEPLKERQTPKNYLHVLSLEFAVKEINENPNILSNVSLGFEIYDSYRSARITHQNILKLLSSPERIVPNYKCDTRKNLIAVIGGLESEISFHMATLLGTYKIPQVTEYLFLFIYLPYVYAALFTLKGTQSNAQKRIVQLLLHFQWTWVGIVVLDNDDGEIFVQTLTSMFSQYGICTAFSEKTPGLSQVTETVGSLSRIQAKAASLTNPQINVIIVNAEPQTTTWLKWFIYLYSMFEGTTYTAFGKVWIMTAQWDFSTETMQKAFNIQAFSGTLSFAIQTHEVMGFLKFLQMLHTGSQKGDNFLSIFWEDVFSCSLISFNKFSVNCTGKENLERLPRVLFEMGMTGKSYSIYNAVYAIAHALHKILKRKPTAVMNEYRRLSPNLQPWQLHSFLKDISFNNSAGDFISFDKNGELAAGFDLINWVTFPNQSFSSVKVGRILPNQELILHQEAPTALCNENCHPGSRKNKKEGRPFCCFDCVPCANGKFSDRKGQYPNKKQDQCNLKTLNFLSFSEPLGIISTVLSLFFSLVTAIVLVIFTKNKSTPIVKANNVDLSFTLLVSLFFCFLCSLLFIGVPHTVSCYLQQIGFVVTFTVAISCILAKTIIVVVAFMATKPGSRMKNWVRKRLANSILLGCSSIQVIICTLWLLIFPPFPDVDMHSLSKEIILECNEGSVIMFYCGLSYLGFLALASLFMAFIARKLPATFNEAKLITFGMLVFCSVLLCFLSAYSSIKGKHFAIVEIFSILAVSVGFLVCIFFPKCYILIMRSELNCKGQLVRKISKTPRLKSCVYGSICGLIVETVFE</sequence>
<feature type="transmembrane region" description="Helical" evidence="11">
    <location>
        <begin position="586"/>
        <end position="610"/>
    </location>
</feature>
<dbReference type="Pfam" id="PF00003">
    <property type="entry name" value="7tm_3"/>
    <property type="match status" value="1"/>
</dbReference>
<feature type="transmembrane region" description="Helical" evidence="11">
    <location>
        <begin position="631"/>
        <end position="653"/>
    </location>
</feature>
<keyword evidence="14" id="KW-1185">Reference proteome</keyword>
<evidence type="ECO:0000256" key="3">
    <source>
        <dbReference type="ARBA" id="ARBA00022692"/>
    </source>
</evidence>
<proteinExistence type="predicted"/>
<dbReference type="SUPFAM" id="SSF53822">
    <property type="entry name" value="Periplasmic binding protein-like I"/>
    <property type="match status" value="1"/>
</dbReference>
<dbReference type="InterPro" id="IPR000068">
    <property type="entry name" value="GPCR_3_Ca_sens_rcpt-rel"/>
</dbReference>
<evidence type="ECO:0000256" key="8">
    <source>
        <dbReference type="ARBA" id="ARBA00023170"/>
    </source>
</evidence>
<keyword evidence="8" id="KW-0675">Receptor</keyword>
<keyword evidence="9" id="KW-0325">Glycoprotein</keyword>
<feature type="transmembrane region" description="Helical" evidence="11">
    <location>
        <begin position="551"/>
        <end position="574"/>
    </location>
</feature>
<dbReference type="FunFam" id="3.40.50.2300:FF:000024">
    <property type="entry name" value="Vomeronasal 2, receptor 73"/>
    <property type="match status" value="1"/>
</dbReference>
<dbReference type="Proteomes" id="UP000001646">
    <property type="component" value="Unplaced"/>
</dbReference>
<keyword evidence="3 11" id="KW-0812">Transmembrane</keyword>
<dbReference type="PRINTS" id="PR01535">
    <property type="entry name" value="VOMERONASL2R"/>
</dbReference>
<dbReference type="CDD" id="cd15283">
    <property type="entry name" value="7tmC_V2R_pheromone"/>
    <property type="match status" value="1"/>
</dbReference>
<feature type="transmembrane region" description="Helical" evidence="11">
    <location>
        <begin position="673"/>
        <end position="698"/>
    </location>
</feature>
<organism evidence="13 14">
    <name type="scientific">Anolis carolinensis</name>
    <name type="common">Green anole</name>
    <name type="synonym">American chameleon</name>
    <dbReference type="NCBI Taxonomy" id="28377"/>
    <lineage>
        <taxon>Eukaryota</taxon>
        <taxon>Metazoa</taxon>
        <taxon>Chordata</taxon>
        <taxon>Craniata</taxon>
        <taxon>Vertebrata</taxon>
        <taxon>Euteleostomi</taxon>
        <taxon>Lepidosauria</taxon>
        <taxon>Squamata</taxon>
        <taxon>Bifurcata</taxon>
        <taxon>Unidentata</taxon>
        <taxon>Episquamata</taxon>
        <taxon>Toxicofera</taxon>
        <taxon>Iguania</taxon>
        <taxon>Dactyloidae</taxon>
        <taxon>Anolis</taxon>
    </lineage>
</organism>
<dbReference type="InterPro" id="IPR038550">
    <property type="entry name" value="GPCR_3_9-Cys_sf"/>
</dbReference>
<dbReference type="Ensembl" id="ENSACAT00000008042.3">
    <property type="protein sequence ID" value="ENSACAP00000007876.3"/>
    <property type="gene ID" value="ENSACAG00000008049.3"/>
</dbReference>
<feature type="transmembrane region" description="Helical" evidence="11">
    <location>
        <begin position="516"/>
        <end position="539"/>
    </location>
</feature>
<dbReference type="GO" id="GO:0004930">
    <property type="term" value="F:G protein-coupled receptor activity"/>
    <property type="evidence" value="ECO:0000318"/>
    <property type="project" value="GO_Central"/>
</dbReference>
<protein>
    <recommendedName>
        <fullName evidence="12">G-protein coupled receptors family 3 profile domain-containing protein</fullName>
    </recommendedName>
</protein>
<dbReference type="HOGENOM" id="CLU_005389_5_1_1"/>
<keyword evidence="5 11" id="KW-1133">Transmembrane helix</keyword>
<reference evidence="13" key="3">
    <citation type="submission" date="2025-09" db="UniProtKB">
        <authorList>
            <consortium name="Ensembl"/>
        </authorList>
    </citation>
    <scope>IDENTIFICATION</scope>
</reference>
<dbReference type="PRINTS" id="PR00248">
    <property type="entry name" value="GPCRMGR"/>
</dbReference>
<dbReference type="AlphaFoldDB" id="H9GDD4"/>
<evidence type="ECO:0000256" key="4">
    <source>
        <dbReference type="ARBA" id="ARBA00022729"/>
    </source>
</evidence>
<keyword evidence="7 11" id="KW-0472">Membrane</keyword>
<evidence type="ECO:0000256" key="5">
    <source>
        <dbReference type="ARBA" id="ARBA00022989"/>
    </source>
</evidence>
<dbReference type="PANTHER" id="PTHR24061:SF599">
    <property type="entry name" value="G-PROTEIN COUPLED RECEPTORS FAMILY 3 PROFILE DOMAIN-CONTAINING PROTEIN"/>
    <property type="match status" value="1"/>
</dbReference>
<dbReference type="Pfam" id="PF01094">
    <property type="entry name" value="ANF_receptor"/>
    <property type="match status" value="1"/>
</dbReference>
<dbReference type="InParanoid" id="H9GDD4"/>
<dbReference type="InterPro" id="IPR028082">
    <property type="entry name" value="Peripla_BP_I"/>
</dbReference>
<evidence type="ECO:0000313" key="13">
    <source>
        <dbReference type="Ensembl" id="ENSACAP00000007876.3"/>
    </source>
</evidence>
<evidence type="ECO:0000313" key="14">
    <source>
        <dbReference type="Proteomes" id="UP000001646"/>
    </source>
</evidence>
<evidence type="ECO:0000256" key="1">
    <source>
        <dbReference type="ARBA" id="ARBA00004651"/>
    </source>
</evidence>
<keyword evidence="2" id="KW-1003">Cell membrane</keyword>
<dbReference type="eggNOG" id="KOG1056">
    <property type="taxonomic scope" value="Eukaryota"/>
</dbReference>
<evidence type="ECO:0000256" key="2">
    <source>
        <dbReference type="ARBA" id="ARBA00022475"/>
    </source>
</evidence>
<feature type="transmembrane region" description="Helical" evidence="11">
    <location>
        <begin position="710"/>
        <end position="732"/>
    </location>
</feature>
<evidence type="ECO:0000259" key="12">
    <source>
        <dbReference type="PROSITE" id="PS50259"/>
    </source>
</evidence>
<dbReference type="Pfam" id="PF07562">
    <property type="entry name" value="NCD3G"/>
    <property type="match status" value="1"/>
</dbReference>
<keyword evidence="6" id="KW-0297">G-protein coupled receptor</keyword>
<comment type="subcellular location">
    <subcellularLocation>
        <location evidence="1">Cell membrane</location>
        <topology evidence="1">Multi-pass membrane protein</topology>
    </subcellularLocation>
</comment>
<reference evidence="13" key="2">
    <citation type="submission" date="2025-08" db="UniProtKB">
        <authorList>
            <consortium name="Ensembl"/>
        </authorList>
    </citation>
    <scope>IDENTIFICATION</scope>
</reference>